<evidence type="ECO:0000313" key="2">
    <source>
        <dbReference type="Proteomes" id="UP000298284"/>
    </source>
</evidence>
<dbReference type="AlphaFoldDB" id="A0A4Z0MIG6"/>
<evidence type="ECO:0008006" key="3">
    <source>
        <dbReference type="Google" id="ProtNLM"/>
    </source>
</evidence>
<evidence type="ECO:0000313" key="1">
    <source>
        <dbReference type="EMBL" id="TGD79602.1"/>
    </source>
</evidence>
<organism evidence="1 2">
    <name type="scientific">Hymenobacter wooponensis</name>
    <dbReference type="NCBI Taxonomy" id="1525360"/>
    <lineage>
        <taxon>Bacteria</taxon>
        <taxon>Pseudomonadati</taxon>
        <taxon>Bacteroidota</taxon>
        <taxon>Cytophagia</taxon>
        <taxon>Cytophagales</taxon>
        <taxon>Hymenobacteraceae</taxon>
        <taxon>Hymenobacter</taxon>
    </lineage>
</organism>
<gene>
    <name evidence="1" type="ORF">EU557_15385</name>
</gene>
<dbReference type="OrthoDB" id="879261at2"/>
<comment type="caution">
    <text evidence="1">The sequence shown here is derived from an EMBL/GenBank/DDBJ whole genome shotgun (WGS) entry which is preliminary data.</text>
</comment>
<sequence>MILTLPAIRAQFLASPSLLRFQWNTTYTNLQGLRQSLDSLATLIEQKNIRQALVDMNDLPSLGLDDQFWVTTSWLPRIAKGGMQRVALVLPTHNMYNQLVVESMVRAERQIMKYDIQFFSSTAEAADWLVGDQPPVLAALYSEWPYSGHVNTALAS</sequence>
<protein>
    <recommendedName>
        <fullName evidence="3">STAS/SEC14 domain-containing protein</fullName>
    </recommendedName>
</protein>
<dbReference type="Proteomes" id="UP000298284">
    <property type="component" value="Unassembled WGS sequence"/>
</dbReference>
<accession>A0A4Z0MIG6</accession>
<keyword evidence="2" id="KW-1185">Reference proteome</keyword>
<dbReference type="RefSeq" id="WP_135531348.1">
    <property type="nucleotide sequence ID" value="NZ_SRKZ01000004.1"/>
</dbReference>
<name>A0A4Z0MIG6_9BACT</name>
<proteinExistence type="predicted"/>
<dbReference type="EMBL" id="SRKZ01000004">
    <property type="protein sequence ID" value="TGD79602.1"/>
    <property type="molecule type" value="Genomic_DNA"/>
</dbReference>
<reference evidence="1 2" key="1">
    <citation type="submission" date="2019-04" db="EMBL/GenBank/DDBJ databases">
        <authorList>
            <person name="Feng G."/>
            <person name="Zhang J."/>
            <person name="Zhu H."/>
        </authorList>
    </citation>
    <scope>NUCLEOTIDE SEQUENCE [LARGE SCALE GENOMIC DNA]</scope>
    <source>
        <strain evidence="1 2">JCM 19491</strain>
    </source>
</reference>